<gene>
    <name evidence="2" type="ORF">Pla52o_38560</name>
</gene>
<comment type="caution">
    <text evidence="2">The sequence shown here is derived from an EMBL/GenBank/DDBJ whole genome shotgun (WGS) entry which is preliminary data.</text>
</comment>
<proteinExistence type="predicted"/>
<dbReference type="AlphaFoldDB" id="A0A5C6CG32"/>
<feature type="domain" description="Carboxymuconolactone decarboxylase-like" evidence="1">
    <location>
        <begin position="44"/>
        <end position="106"/>
    </location>
</feature>
<protein>
    <submittedName>
        <fullName evidence="2">Carboxymuconolactone decarboxylase family protein</fullName>
    </submittedName>
</protein>
<dbReference type="EMBL" id="SJPT01000006">
    <property type="protein sequence ID" value="TWU21669.1"/>
    <property type="molecule type" value="Genomic_DNA"/>
</dbReference>
<dbReference type="SUPFAM" id="SSF69118">
    <property type="entry name" value="AhpD-like"/>
    <property type="match status" value="1"/>
</dbReference>
<dbReference type="RefSeq" id="WP_146595953.1">
    <property type="nucleotide sequence ID" value="NZ_SJPT01000006.1"/>
</dbReference>
<dbReference type="InterPro" id="IPR003779">
    <property type="entry name" value="CMD-like"/>
</dbReference>
<dbReference type="PANTHER" id="PTHR35446:SF2">
    <property type="entry name" value="CARBOXYMUCONOLACTONE DECARBOXYLASE-LIKE DOMAIN-CONTAINING PROTEIN"/>
    <property type="match status" value="1"/>
</dbReference>
<dbReference type="GO" id="GO:0051920">
    <property type="term" value="F:peroxiredoxin activity"/>
    <property type="evidence" value="ECO:0007669"/>
    <property type="project" value="InterPro"/>
</dbReference>
<sequence length="182" mass="20238">MQRFPLRQEADAPQEVGQVYRDFQHGMGFPEVPNFIRVQGTSPGMLASTWALAKHILLEGSLPRSIKELIFVAIAVERQCKYCKDAHTACCRILGVEDSTIRAVMEGLSEELPDRIRVIIQFAVKCATGPHELTDEDFASLRRQDLDNEQILEVIATASMAVYAITIADATLLDTDAMFVQA</sequence>
<dbReference type="Pfam" id="PF02627">
    <property type="entry name" value="CMD"/>
    <property type="match status" value="1"/>
</dbReference>
<name>A0A5C6CG32_9BACT</name>
<accession>A0A5C6CG32</accession>
<keyword evidence="3" id="KW-1185">Reference proteome</keyword>
<dbReference type="NCBIfam" id="TIGR01926">
    <property type="entry name" value="peroxid_rel"/>
    <property type="match status" value="1"/>
</dbReference>
<evidence type="ECO:0000313" key="2">
    <source>
        <dbReference type="EMBL" id="TWU21669.1"/>
    </source>
</evidence>
<dbReference type="Proteomes" id="UP000316304">
    <property type="component" value="Unassembled WGS sequence"/>
</dbReference>
<dbReference type="Gene3D" id="1.20.1290.10">
    <property type="entry name" value="AhpD-like"/>
    <property type="match status" value="1"/>
</dbReference>
<evidence type="ECO:0000313" key="3">
    <source>
        <dbReference type="Proteomes" id="UP000316304"/>
    </source>
</evidence>
<dbReference type="InterPro" id="IPR029032">
    <property type="entry name" value="AhpD-like"/>
</dbReference>
<dbReference type="InterPro" id="IPR004675">
    <property type="entry name" value="AhpD_core"/>
</dbReference>
<organism evidence="2 3">
    <name type="scientific">Novipirellula galeiformis</name>
    <dbReference type="NCBI Taxonomy" id="2528004"/>
    <lineage>
        <taxon>Bacteria</taxon>
        <taxon>Pseudomonadati</taxon>
        <taxon>Planctomycetota</taxon>
        <taxon>Planctomycetia</taxon>
        <taxon>Pirellulales</taxon>
        <taxon>Pirellulaceae</taxon>
        <taxon>Novipirellula</taxon>
    </lineage>
</organism>
<reference evidence="2 3" key="1">
    <citation type="submission" date="2019-02" db="EMBL/GenBank/DDBJ databases">
        <title>Deep-cultivation of Planctomycetes and their phenomic and genomic characterization uncovers novel biology.</title>
        <authorList>
            <person name="Wiegand S."/>
            <person name="Jogler M."/>
            <person name="Boedeker C."/>
            <person name="Pinto D."/>
            <person name="Vollmers J."/>
            <person name="Rivas-Marin E."/>
            <person name="Kohn T."/>
            <person name="Peeters S.H."/>
            <person name="Heuer A."/>
            <person name="Rast P."/>
            <person name="Oberbeckmann S."/>
            <person name="Bunk B."/>
            <person name="Jeske O."/>
            <person name="Meyerdierks A."/>
            <person name="Storesund J.E."/>
            <person name="Kallscheuer N."/>
            <person name="Luecker S."/>
            <person name="Lage O.M."/>
            <person name="Pohl T."/>
            <person name="Merkel B.J."/>
            <person name="Hornburger P."/>
            <person name="Mueller R.-W."/>
            <person name="Bruemmer F."/>
            <person name="Labrenz M."/>
            <person name="Spormann A.M."/>
            <person name="Op Den Camp H."/>
            <person name="Overmann J."/>
            <person name="Amann R."/>
            <person name="Jetten M.S.M."/>
            <person name="Mascher T."/>
            <person name="Medema M.H."/>
            <person name="Devos D.P."/>
            <person name="Kaster A.-K."/>
            <person name="Ovreas L."/>
            <person name="Rohde M."/>
            <person name="Galperin M.Y."/>
            <person name="Jogler C."/>
        </authorList>
    </citation>
    <scope>NUCLEOTIDE SEQUENCE [LARGE SCALE GENOMIC DNA]</scope>
    <source>
        <strain evidence="2 3">Pla52o</strain>
    </source>
</reference>
<dbReference type="InterPro" id="IPR010195">
    <property type="entry name" value="Uncharacterised_peroxidase-rel"/>
</dbReference>
<evidence type="ECO:0000259" key="1">
    <source>
        <dbReference type="Pfam" id="PF02627"/>
    </source>
</evidence>
<dbReference type="OrthoDB" id="9808310at2"/>
<dbReference type="PANTHER" id="PTHR35446">
    <property type="entry name" value="SI:CH211-175M2.5"/>
    <property type="match status" value="1"/>
</dbReference>
<dbReference type="NCBIfam" id="TIGR00778">
    <property type="entry name" value="ahpD_dom"/>
    <property type="match status" value="1"/>
</dbReference>